<dbReference type="Pfam" id="PF02901">
    <property type="entry name" value="PFL-like"/>
    <property type="match status" value="1"/>
</dbReference>
<accession>A0ABQ5KBT9</accession>
<dbReference type="SUPFAM" id="SSF51998">
    <property type="entry name" value="PFL-like glycyl radical enzymes"/>
    <property type="match status" value="1"/>
</dbReference>
<keyword evidence="3" id="KW-1185">Reference proteome</keyword>
<evidence type="ECO:0000313" key="2">
    <source>
        <dbReference type="EMBL" id="GKT28670.1"/>
    </source>
</evidence>
<dbReference type="InterPro" id="IPR051215">
    <property type="entry name" value="GRE"/>
</dbReference>
<sequence>MGLGTVVDSLVAIKKLVFEDKVLTMEQIVEACKANFEGHEDVRAMPQNVPCYGNNDPYPDSIAKDLDELCVAFANKYQMELGVHLDVRYVPFTSHVPFGKVVSATPNGRYAYTPLSDGSSASHGADKNGPTAVMLSNYTTKNFN</sequence>
<dbReference type="PANTHER" id="PTHR43641:SF2">
    <property type="entry name" value="DEHYDRATASE YBIW-RELATED"/>
    <property type="match status" value="1"/>
</dbReference>
<gene>
    <name evidence="2" type="ORF">ADUPG1_005012</name>
</gene>
<dbReference type="PROSITE" id="PS51554">
    <property type="entry name" value="PFL"/>
    <property type="match status" value="1"/>
</dbReference>
<feature type="non-terminal residue" evidence="2">
    <location>
        <position position="144"/>
    </location>
</feature>
<dbReference type="Gene3D" id="3.20.70.20">
    <property type="match status" value="1"/>
</dbReference>
<dbReference type="Proteomes" id="UP001057375">
    <property type="component" value="Unassembled WGS sequence"/>
</dbReference>
<dbReference type="EMBL" id="BQXS01007888">
    <property type="protein sequence ID" value="GKT28670.1"/>
    <property type="molecule type" value="Genomic_DNA"/>
</dbReference>
<feature type="domain" description="PFL" evidence="1">
    <location>
        <begin position="1"/>
        <end position="110"/>
    </location>
</feature>
<organism evidence="2 3">
    <name type="scientific">Aduncisulcus paluster</name>
    <dbReference type="NCBI Taxonomy" id="2918883"/>
    <lineage>
        <taxon>Eukaryota</taxon>
        <taxon>Metamonada</taxon>
        <taxon>Carpediemonas-like organisms</taxon>
        <taxon>Aduncisulcus</taxon>
    </lineage>
</organism>
<name>A0ABQ5KBT9_9EUKA</name>
<dbReference type="InterPro" id="IPR004184">
    <property type="entry name" value="PFL_dom"/>
</dbReference>
<reference evidence="2" key="1">
    <citation type="submission" date="2022-03" db="EMBL/GenBank/DDBJ databases">
        <title>Draft genome sequence of Aduncisulcus paluster, a free-living microaerophilic Fornicata.</title>
        <authorList>
            <person name="Yuyama I."/>
            <person name="Kume K."/>
            <person name="Tamura T."/>
            <person name="Inagaki Y."/>
            <person name="Hashimoto T."/>
        </authorList>
    </citation>
    <scope>NUCLEOTIDE SEQUENCE</scope>
    <source>
        <strain evidence="2">NY0171</strain>
    </source>
</reference>
<evidence type="ECO:0000313" key="3">
    <source>
        <dbReference type="Proteomes" id="UP001057375"/>
    </source>
</evidence>
<evidence type="ECO:0000259" key="1">
    <source>
        <dbReference type="PROSITE" id="PS51554"/>
    </source>
</evidence>
<dbReference type="PANTHER" id="PTHR43641">
    <property type="entry name" value="FORMATE ACETYLTRANSFERASE 3-RELATED"/>
    <property type="match status" value="1"/>
</dbReference>
<proteinExistence type="predicted"/>
<protein>
    <submittedName>
        <fullName evidence="2">Glycyl radical protein</fullName>
    </submittedName>
</protein>
<comment type="caution">
    <text evidence="2">The sequence shown here is derived from an EMBL/GenBank/DDBJ whole genome shotgun (WGS) entry which is preliminary data.</text>
</comment>